<dbReference type="Proteomes" id="UP001164733">
    <property type="component" value="Chromosome"/>
</dbReference>
<name>A0AA47I5N0_9CLOT</name>
<gene>
    <name evidence="1" type="ORF">LL038_14700</name>
</gene>
<dbReference type="EMBL" id="CP086239">
    <property type="protein sequence ID" value="WAG58895.1"/>
    <property type="molecule type" value="Genomic_DNA"/>
</dbReference>
<reference evidence="1" key="1">
    <citation type="submission" date="2021-11" db="EMBL/GenBank/DDBJ databases">
        <title>Clostridia strains as spoilage organisms.</title>
        <authorList>
            <person name="Wambui J."/>
            <person name="Stevens M.J.A."/>
            <person name="Stephan R."/>
        </authorList>
    </citation>
    <scope>NUCLEOTIDE SEQUENCE</scope>
    <source>
        <strain evidence="1">CF009</strain>
    </source>
</reference>
<evidence type="ECO:0000313" key="2">
    <source>
        <dbReference type="Proteomes" id="UP001164733"/>
    </source>
</evidence>
<dbReference type="AlphaFoldDB" id="A0AA47I5N0"/>
<proteinExistence type="predicted"/>
<dbReference type="RefSeq" id="WP_216124744.1">
    <property type="nucleotide sequence ID" value="NZ_CP086239.1"/>
</dbReference>
<sequence>MKIGEYNRIQFNDIQHIFIGKIIGGQEIKNGEETSKVKWFKLNNLPLLMVPHRKKQIKIRNVTTVA</sequence>
<evidence type="ECO:0000313" key="1">
    <source>
        <dbReference type="EMBL" id="WAG58895.1"/>
    </source>
</evidence>
<accession>A0AA47I5N0</accession>
<protein>
    <submittedName>
        <fullName evidence="1">Uncharacterized protein</fullName>
    </submittedName>
</protein>
<organism evidence="1 2">
    <name type="scientific">Clostridium estertheticum</name>
    <dbReference type="NCBI Taxonomy" id="238834"/>
    <lineage>
        <taxon>Bacteria</taxon>
        <taxon>Bacillati</taxon>
        <taxon>Bacillota</taxon>
        <taxon>Clostridia</taxon>
        <taxon>Eubacteriales</taxon>
        <taxon>Clostridiaceae</taxon>
        <taxon>Clostridium</taxon>
    </lineage>
</organism>